<dbReference type="SUPFAM" id="SSF52172">
    <property type="entry name" value="CheY-like"/>
    <property type="match status" value="1"/>
</dbReference>
<evidence type="ECO:0000256" key="1">
    <source>
        <dbReference type="ARBA" id="ARBA00022553"/>
    </source>
</evidence>
<dbReference type="PANTHER" id="PTHR44591:SF3">
    <property type="entry name" value="RESPONSE REGULATORY DOMAIN-CONTAINING PROTEIN"/>
    <property type="match status" value="1"/>
</dbReference>
<evidence type="ECO:0000313" key="4">
    <source>
        <dbReference type="EMBL" id="MFC3126635.1"/>
    </source>
</evidence>
<dbReference type="Proteomes" id="UP001595593">
    <property type="component" value="Unassembled WGS sequence"/>
</dbReference>
<keyword evidence="5" id="KW-1185">Reference proteome</keyword>
<dbReference type="EMBL" id="JBHRTN010000018">
    <property type="protein sequence ID" value="MFC3126635.1"/>
    <property type="molecule type" value="Genomic_DNA"/>
</dbReference>
<feature type="domain" description="Response regulatory" evidence="3">
    <location>
        <begin position="5"/>
        <end position="121"/>
    </location>
</feature>
<sequence>MDQINVLVVDDSRVVRKAARRILERHGFAIREAEDGQKALEACRFALPKLVLLDWNMPVMDGMEFLVALRAEFGPEEPLVMLCTTESEFDKIMQALANGAQEYIMKPFDDAILTGKLAQLGLVEEELES</sequence>
<dbReference type="InterPro" id="IPR050595">
    <property type="entry name" value="Bact_response_regulator"/>
</dbReference>
<evidence type="ECO:0000259" key="3">
    <source>
        <dbReference type="PROSITE" id="PS50110"/>
    </source>
</evidence>
<dbReference type="SMART" id="SM00448">
    <property type="entry name" value="REC"/>
    <property type="match status" value="1"/>
</dbReference>
<dbReference type="InterPro" id="IPR011006">
    <property type="entry name" value="CheY-like_superfamily"/>
</dbReference>
<feature type="modified residue" description="4-aspartylphosphate" evidence="2">
    <location>
        <position position="54"/>
    </location>
</feature>
<organism evidence="4 5">
    <name type="scientific">Teichococcus globiformis</name>
    <dbReference type="NCBI Taxonomy" id="2307229"/>
    <lineage>
        <taxon>Bacteria</taxon>
        <taxon>Pseudomonadati</taxon>
        <taxon>Pseudomonadota</taxon>
        <taxon>Alphaproteobacteria</taxon>
        <taxon>Acetobacterales</taxon>
        <taxon>Roseomonadaceae</taxon>
        <taxon>Roseomonas</taxon>
    </lineage>
</organism>
<dbReference type="InterPro" id="IPR001789">
    <property type="entry name" value="Sig_transdc_resp-reg_receiver"/>
</dbReference>
<reference evidence="5" key="1">
    <citation type="journal article" date="2019" name="Int. J. Syst. Evol. Microbiol.">
        <title>The Global Catalogue of Microorganisms (GCM) 10K type strain sequencing project: providing services to taxonomists for standard genome sequencing and annotation.</title>
        <authorList>
            <consortium name="The Broad Institute Genomics Platform"/>
            <consortium name="The Broad Institute Genome Sequencing Center for Infectious Disease"/>
            <person name="Wu L."/>
            <person name="Ma J."/>
        </authorList>
    </citation>
    <scope>NUCLEOTIDE SEQUENCE [LARGE SCALE GENOMIC DNA]</scope>
    <source>
        <strain evidence="5">KCTC 52094</strain>
    </source>
</reference>
<dbReference type="Gene3D" id="3.40.50.2300">
    <property type="match status" value="1"/>
</dbReference>
<dbReference type="RefSeq" id="WP_379598090.1">
    <property type="nucleotide sequence ID" value="NZ_JBHRTN010000018.1"/>
</dbReference>
<evidence type="ECO:0000313" key="5">
    <source>
        <dbReference type="Proteomes" id="UP001595593"/>
    </source>
</evidence>
<dbReference type="PROSITE" id="PS50110">
    <property type="entry name" value="RESPONSE_REGULATORY"/>
    <property type="match status" value="1"/>
</dbReference>
<dbReference type="Pfam" id="PF00072">
    <property type="entry name" value="Response_reg"/>
    <property type="match status" value="1"/>
</dbReference>
<name>A0ABV7G568_9PROT</name>
<comment type="caution">
    <text evidence="4">The sequence shown here is derived from an EMBL/GenBank/DDBJ whole genome shotgun (WGS) entry which is preliminary data.</text>
</comment>
<keyword evidence="1 2" id="KW-0597">Phosphoprotein</keyword>
<protein>
    <submittedName>
        <fullName evidence="4">PleD family two-component system response regulator</fullName>
    </submittedName>
</protein>
<proteinExistence type="predicted"/>
<accession>A0ABV7G568</accession>
<dbReference type="PANTHER" id="PTHR44591">
    <property type="entry name" value="STRESS RESPONSE REGULATOR PROTEIN 1"/>
    <property type="match status" value="1"/>
</dbReference>
<evidence type="ECO:0000256" key="2">
    <source>
        <dbReference type="PROSITE-ProRule" id="PRU00169"/>
    </source>
</evidence>
<gene>
    <name evidence="4" type="ORF">ACFOD4_16340</name>
</gene>